<sequence length="109" mass="12086">MTEVHAFDSSLETIAPFPNIFTQSINQHGFVESLPRSSTSVVAKSSAISGLHNSNSMRDMLIALKNDSSKVKGSKLSHMFNYGIDIMDYKETIENLLVLSDNYLINDCL</sequence>
<name>A0A2S2NL69_SCHGA</name>
<protein>
    <submittedName>
        <fullName evidence="1">Uncharacterized protein</fullName>
    </submittedName>
</protein>
<dbReference type="InterPro" id="IPR049942">
    <property type="entry name" value="DML1/Misato"/>
</dbReference>
<gene>
    <name evidence="1" type="ORF">g.70321</name>
</gene>
<evidence type="ECO:0000313" key="1">
    <source>
        <dbReference type="EMBL" id="MBY17516.1"/>
    </source>
</evidence>
<accession>A0A2S2NL69</accession>
<dbReference type="GO" id="GO:0005739">
    <property type="term" value="C:mitochondrion"/>
    <property type="evidence" value="ECO:0007669"/>
    <property type="project" value="TreeGrafter"/>
</dbReference>
<organism evidence="1">
    <name type="scientific">Schizaphis graminum</name>
    <name type="common">Green bug aphid</name>
    <dbReference type="NCBI Taxonomy" id="13262"/>
    <lineage>
        <taxon>Eukaryota</taxon>
        <taxon>Metazoa</taxon>
        <taxon>Ecdysozoa</taxon>
        <taxon>Arthropoda</taxon>
        <taxon>Hexapoda</taxon>
        <taxon>Insecta</taxon>
        <taxon>Pterygota</taxon>
        <taxon>Neoptera</taxon>
        <taxon>Paraneoptera</taxon>
        <taxon>Hemiptera</taxon>
        <taxon>Sternorrhyncha</taxon>
        <taxon>Aphidomorpha</taxon>
        <taxon>Aphidoidea</taxon>
        <taxon>Aphididae</taxon>
        <taxon>Aphidini</taxon>
        <taxon>Schizaphis</taxon>
    </lineage>
</organism>
<dbReference type="PANTHER" id="PTHR13391">
    <property type="entry name" value="MITOCHONDRIAL DISTRIBUTION REGULATOR MISATO"/>
    <property type="match status" value="1"/>
</dbReference>
<reference evidence="1" key="1">
    <citation type="submission" date="2018-04" db="EMBL/GenBank/DDBJ databases">
        <title>Transcriptome of Schizaphis graminum biotype I.</title>
        <authorList>
            <person name="Scully E.D."/>
            <person name="Geib S.M."/>
            <person name="Palmer N.A."/>
            <person name="Koch K."/>
            <person name="Bradshaw J."/>
            <person name="Heng-Moss T."/>
            <person name="Sarath G."/>
        </authorList>
    </citation>
    <scope>NUCLEOTIDE SEQUENCE</scope>
</reference>
<dbReference type="PANTHER" id="PTHR13391:SF0">
    <property type="entry name" value="PROTEIN MISATO HOMOLOG 1"/>
    <property type="match status" value="1"/>
</dbReference>
<proteinExistence type="predicted"/>
<dbReference type="GO" id="GO:0007005">
    <property type="term" value="P:mitochondrion organization"/>
    <property type="evidence" value="ECO:0007669"/>
    <property type="project" value="InterPro"/>
</dbReference>
<dbReference type="EMBL" id="GGMR01004897">
    <property type="protein sequence ID" value="MBY17516.1"/>
    <property type="molecule type" value="Transcribed_RNA"/>
</dbReference>
<dbReference type="AlphaFoldDB" id="A0A2S2NL69"/>